<comment type="subcellular location">
    <subcellularLocation>
        <location evidence="1">Cell membrane</location>
        <topology evidence="1">Multi-pass membrane protein</topology>
    </subcellularLocation>
</comment>
<feature type="transmembrane region" description="Helical" evidence="6">
    <location>
        <begin position="115"/>
        <end position="134"/>
    </location>
</feature>
<evidence type="ECO:0000313" key="8">
    <source>
        <dbReference type="Proteomes" id="UP000020766"/>
    </source>
</evidence>
<name>A0A014MBF8_9BURK</name>
<evidence type="ECO:0000313" key="7">
    <source>
        <dbReference type="EMBL" id="EXU79091.1"/>
    </source>
</evidence>
<feature type="transmembrane region" description="Helical" evidence="6">
    <location>
        <begin position="44"/>
        <end position="67"/>
    </location>
</feature>
<accession>A0A014MBF8</accession>
<dbReference type="Pfam" id="PF01810">
    <property type="entry name" value="LysE"/>
    <property type="match status" value="1"/>
</dbReference>
<feature type="transmembrane region" description="Helical" evidence="6">
    <location>
        <begin position="73"/>
        <end position="94"/>
    </location>
</feature>
<sequence>MWNAEITSSWLAGFTVCLSLIISIGAQNVYVLRQAVRGEHTRACVAWCVGSDALLIGAGVAGMAQLLSSRPDVAYWCGWGGVLFLLGYGLFALHRMAFAQNALVLAEGDAVAPRSVLAVLGALAVITLLNPHVYLDTVVLIGSIGARQAGELKWFFVVGAACASLVWFCLLSAAAQRLRPLFAKPVAWRVLDGITGVMMLVLAWWVWQGLVA</sequence>
<dbReference type="PANTHER" id="PTHR30086:SF20">
    <property type="entry name" value="ARGININE EXPORTER PROTEIN ARGO-RELATED"/>
    <property type="match status" value="1"/>
</dbReference>
<evidence type="ECO:0000256" key="5">
    <source>
        <dbReference type="ARBA" id="ARBA00023136"/>
    </source>
</evidence>
<reference evidence="7 8" key="1">
    <citation type="submission" date="2014-01" db="EMBL/GenBank/DDBJ databases">
        <title>Interspecies Systems Biology Uncovers Metabolites Affecting C. elegans Gene Expression and Life History Traits.</title>
        <authorList>
            <person name="Watson E."/>
            <person name="Macneil L.T."/>
            <person name="Ritter A.D."/>
            <person name="Yilmaz L.S."/>
            <person name="Rosebrock A.P."/>
            <person name="Caudy A.A."/>
            <person name="Walhout A.J."/>
        </authorList>
    </citation>
    <scope>NUCLEOTIDE SEQUENCE [LARGE SCALE GENOMIC DNA]</scope>
    <source>
        <strain evidence="7 8">DA1877</strain>
    </source>
</reference>
<dbReference type="PANTHER" id="PTHR30086">
    <property type="entry name" value="ARGININE EXPORTER PROTEIN ARGO"/>
    <property type="match status" value="1"/>
</dbReference>
<organism evidence="7 8">
    <name type="scientific">Comamonas aquatica DA1877</name>
    <dbReference type="NCBI Taxonomy" id="1457173"/>
    <lineage>
        <taxon>Bacteria</taxon>
        <taxon>Pseudomonadati</taxon>
        <taxon>Pseudomonadota</taxon>
        <taxon>Betaproteobacteria</taxon>
        <taxon>Burkholderiales</taxon>
        <taxon>Comamonadaceae</taxon>
        <taxon>Comamonas</taxon>
    </lineage>
</organism>
<feature type="transmembrane region" description="Helical" evidence="6">
    <location>
        <begin position="12"/>
        <end position="32"/>
    </location>
</feature>
<dbReference type="Proteomes" id="UP000020766">
    <property type="component" value="Unassembled WGS sequence"/>
</dbReference>
<feature type="transmembrane region" description="Helical" evidence="6">
    <location>
        <begin position="186"/>
        <end position="207"/>
    </location>
</feature>
<evidence type="ECO:0000256" key="6">
    <source>
        <dbReference type="SAM" id="Phobius"/>
    </source>
</evidence>
<feature type="transmembrane region" description="Helical" evidence="6">
    <location>
        <begin position="154"/>
        <end position="174"/>
    </location>
</feature>
<dbReference type="AlphaFoldDB" id="A0A014MBF8"/>
<keyword evidence="5 6" id="KW-0472">Membrane</keyword>
<dbReference type="RefSeq" id="WP_043386007.1">
    <property type="nucleotide sequence ID" value="NZ_JBOK01000020.1"/>
</dbReference>
<dbReference type="InterPro" id="IPR001123">
    <property type="entry name" value="LeuE-type"/>
</dbReference>
<keyword evidence="8" id="KW-1185">Reference proteome</keyword>
<dbReference type="GO" id="GO:0015171">
    <property type="term" value="F:amino acid transmembrane transporter activity"/>
    <property type="evidence" value="ECO:0007669"/>
    <property type="project" value="TreeGrafter"/>
</dbReference>
<keyword evidence="2" id="KW-1003">Cell membrane</keyword>
<evidence type="ECO:0000256" key="3">
    <source>
        <dbReference type="ARBA" id="ARBA00022692"/>
    </source>
</evidence>
<dbReference type="GO" id="GO:0005886">
    <property type="term" value="C:plasma membrane"/>
    <property type="evidence" value="ECO:0007669"/>
    <property type="project" value="UniProtKB-SubCell"/>
</dbReference>
<dbReference type="EMBL" id="JBOK01000020">
    <property type="protein sequence ID" value="EXU79091.1"/>
    <property type="molecule type" value="Genomic_DNA"/>
</dbReference>
<evidence type="ECO:0000256" key="1">
    <source>
        <dbReference type="ARBA" id="ARBA00004651"/>
    </source>
</evidence>
<dbReference type="PATRIC" id="fig|1457173.3.peg.2974"/>
<evidence type="ECO:0000256" key="4">
    <source>
        <dbReference type="ARBA" id="ARBA00022989"/>
    </source>
</evidence>
<evidence type="ECO:0000256" key="2">
    <source>
        <dbReference type="ARBA" id="ARBA00022475"/>
    </source>
</evidence>
<comment type="caution">
    <text evidence="7">The sequence shown here is derived from an EMBL/GenBank/DDBJ whole genome shotgun (WGS) entry which is preliminary data.</text>
</comment>
<keyword evidence="3 6" id="KW-0812">Transmembrane</keyword>
<protein>
    <submittedName>
        <fullName evidence="7">Amino acid transporter</fullName>
    </submittedName>
</protein>
<keyword evidence="4 6" id="KW-1133">Transmembrane helix</keyword>
<proteinExistence type="predicted"/>
<gene>
    <name evidence="7" type="ORF">AX13_07755</name>
</gene>